<feature type="chain" id="PRO_5007888925" evidence="1">
    <location>
        <begin position="20"/>
        <end position="116"/>
    </location>
</feature>
<evidence type="ECO:0000313" key="3">
    <source>
        <dbReference type="Proteomes" id="UP000076661"/>
    </source>
</evidence>
<protein>
    <submittedName>
        <fullName evidence="2">Uncharacterized protein</fullName>
    </submittedName>
</protein>
<evidence type="ECO:0000256" key="1">
    <source>
        <dbReference type="SAM" id="SignalP"/>
    </source>
</evidence>
<feature type="signal peptide" evidence="1">
    <location>
        <begin position="1"/>
        <end position="19"/>
    </location>
</feature>
<accession>A0A167JMV2</accession>
<dbReference type="RefSeq" id="WP_063382512.1">
    <property type="nucleotide sequence ID" value="NZ_AUXX01000045.1"/>
</dbReference>
<sequence>MKKVIVSIIFLLFVNSVFASDYFRERTIIGAGVYASGDKSILFVHVNGDKSSMASCASSQRFAIDSTSPNFKEMVSIALTAYATKEKTVELVTTPTCKSWGNAQDLLGIKIGSMPW</sequence>
<keyword evidence="1" id="KW-0732">Signal</keyword>
<comment type="caution">
    <text evidence="2">The sequence shown here is derived from an EMBL/GenBank/DDBJ whole genome shotgun (WGS) entry which is preliminary data.</text>
</comment>
<dbReference type="PATRIC" id="fig|1365257.3.peg.4264"/>
<dbReference type="Proteomes" id="UP000076661">
    <property type="component" value="Unassembled WGS sequence"/>
</dbReference>
<dbReference type="AlphaFoldDB" id="A0A167JMV2"/>
<reference evidence="2 3" key="1">
    <citation type="submission" date="2013-07" db="EMBL/GenBank/DDBJ databases">
        <title>Comparative Genomic and Metabolomic Analysis of Twelve Strains of Pseudoalteromonas luteoviolacea.</title>
        <authorList>
            <person name="Vynne N.G."/>
            <person name="Mansson M."/>
            <person name="Gram L."/>
        </authorList>
    </citation>
    <scope>NUCLEOTIDE SEQUENCE [LARGE SCALE GENOMIC DNA]</scope>
    <source>
        <strain evidence="2 3">S4060-1</strain>
    </source>
</reference>
<gene>
    <name evidence="2" type="ORF">N478_04745</name>
</gene>
<organism evidence="2 3">
    <name type="scientific">Pseudoalteromonas luteoviolacea S4060-1</name>
    <dbReference type="NCBI Taxonomy" id="1365257"/>
    <lineage>
        <taxon>Bacteria</taxon>
        <taxon>Pseudomonadati</taxon>
        <taxon>Pseudomonadota</taxon>
        <taxon>Gammaproteobacteria</taxon>
        <taxon>Alteromonadales</taxon>
        <taxon>Pseudoalteromonadaceae</taxon>
        <taxon>Pseudoalteromonas</taxon>
    </lineage>
</organism>
<name>A0A167JMV2_9GAMM</name>
<evidence type="ECO:0000313" key="2">
    <source>
        <dbReference type="EMBL" id="KZN61379.1"/>
    </source>
</evidence>
<proteinExistence type="predicted"/>
<dbReference type="EMBL" id="AUXX01000045">
    <property type="protein sequence ID" value="KZN61379.1"/>
    <property type="molecule type" value="Genomic_DNA"/>
</dbReference>